<accession>A0A914ZAQ5</accession>
<dbReference type="SUPFAM" id="SSF48452">
    <property type="entry name" value="TPR-like"/>
    <property type="match status" value="1"/>
</dbReference>
<sequence length="133" mass="15486">MLLSEQAEEGFDSLSMLYEEPLIQKQLITDFTKFDWEKAKTQFVKSCEPKMRMLTFGITRALARFANDPTLFYLQALSLRPTDKPLWYEFGCATARLQNFKTSEMAFKQCLSPYSDAGIKLAIVYFYSKDYHS</sequence>
<organism evidence="1 2">
    <name type="scientific">Panagrolaimus superbus</name>
    <dbReference type="NCBI Taxonomy" id="310955"/>
    <lineage>
        <taxon>Eukaryota</taxon>
        <taxon>Metazoa</taxon>
        <taxon>Ecdysozoa</taxon>
        <taxon>Nematoda</taxon>
        <taxon>Chromadorea</taxon>
        <taxon>Rhabditida</taxon>
        <taxon>Tylenchina</taxon>
        <taxon>Panagrolaimomorpha</taxon>
        <taxon>Panagrolaimoidea</taxon>
        <taxon>Panagrolaimidae</taxon>
        <taxon>Panagrolaimus</taxon>
    </lineage>
</organism>
<proteinExistence type="predicted"/>
<protein>
    <submittedName>
        <fullName evidence="2">Uncharacterized protein</fullName>
    </submittedName>
</protein>
<dbReference type="InterPro" id="IPR011990">
    <property type="entry name" value="TPR-like_helical_dom_sf"/>
</dbReference>
<keyword evidence="1" id="KW-1185">Reference proteome</keyword>
<dbReference type="AlphaFoldDB" id="A0A914ZAQ5"/>
<reference evidence="2" key="1">
    <citation type="submission" date="2022-11" db="UniProtKB">
        <authorList>
            <consortium name="WormBaseParasite"/>
        </authorList>
    </citation>
    <scope>IDENTIFICATION</scope>
</reference>
<dbReference type="Proteomes" id="UP000887577">
    <property type="component" value="Unplaced"/>
</dbReference>
<evidence type="ECO:0000313" key="2">
    <source>
        <dbReference type="WBParaSite" id="PSU_v2.g8999.t1"/>
    </source>
</evidence>
<name>A0A914ZAQ5_9BILA</name>
<evidence type="ECO:0000313" key="1">
    <source>
        <dbReference type="Proteomes" id="UP000887577"/>
    </source>
</evidence>
<dbReference type="WBParaSite" id="PSU_v2.g8999.t1">
    <property type="protein sequence ID" value="PSU_v2.g8999.t1"/>
    <property type="gene ID" value="PSU_v2.g8999"/>
</dbReference>